<dbReference type="GO" id="GO:0012505">
    <property type="term" value="C:endomembrane system"/>
    <property type="evidence" value="ECO:0007669"/>
    <property type="project" value="TreeGrafter"/>
</dbReference>
<dbReference type="InterPro" id="IPR052739">
    <property type="entry name" value="FAAH2"/>
</dbReference>
<reference evidence="2 3" key="1">
    <citation type="journal article" date="2019" name="Sci. Rep.">
        <title>Orb-weaving spider Araneus ventricosus genome elucidates the spidroin gene catalogue.</title>
        <authorList>
            <person name="Kono N."/>
            <person name="Nakamura H."/>
            <person name="Ohtoshi R."/>
            <person name="Moran D.A.P."/>
            <person name="Shinohara A."/>
            <person name="Yoshida Y."/>
            <person name="Fujiwara M."/>
            <person name="Mori M."/>
            <person name="Tomita M."/>
            <person name="Arakawa K."/>
        </authorList>
    </citation>
    <scope>NUCLEOTIDE SEQUENCE [LARGE SCALE GENOMIC DNA]</scope>
</reference>
<comment type="caution">
    <text evidence="2">The sequence shown here is derived from an EMBL/GenBank/DDBJ whole genome shotgun (WGS) entry which is preliminary data.</text>
</comment>
<sequence>MKGGEAALLASAGAIIGIGTDIGGSIRIPSAFCGTYGHKPSRVVVKPDMYMHSAHRGGVTPTCFCAFYLS</sequence>
<dbReference type="SUPFAM" id="SSF75304">
    <property type="entry name" value="Amidase signature (AS) enzymes"/>
    <property type="match status" value="1"/>
</dbReference>
<name>A0A4Y2GJX0_ARAVE</name>
<dbReference type="AlphaFoldDB" id="A0A4Y2GJX0"/>
<evidence type="ECO:0000313" key="2">
    <source>
        <dbReference type="EMBL" id="GBM53893.1"/>
    </source>
</evidence>
<gene>
    <name evidence="2" type="ORF">AVEN_92958_1</name>
</gene>
<organism evidence="2 3">
    <name type="scientific">Araneus ventricosus</name>
    <name type="common">Orbweaver spider</name>
    <name type="synonym">Epeira ventricosa</name>
    <dbReference type="NCBI Taxonomy" id="182803"/>
    <lineage>
        <taxon>Eukaryota</taxon>
        <taxon>Metazoa</taxon>
        <taxon>Ecdysozoa</taxon>
        <taxon>Arthropoda</taxon>
        <taxon>Chelicerata</taxon>
        <taxon>Arachnida</taxon>
        <taxon>Araneae</taxon>
        <taxon>Araneomorphae</taxon>
        <taxon>Entelegynae</taxon>
        <taxon>Araneoidea</taxon>
        <taxon>Araneidae</taxon>
        <taxon>Araneus</taxon>
    </lineage>
</organism>
<dbReference type="Proteomes" id="UP000499080">
    <property type="component" value="Unassembled WGS sequence"/>
</dbReference>
<dbReference type="Pfam" id="PF01425">
    <property type="entry name" value="Amidase"/>
    <property type="match status" value="1"/>
</dbReference>
<accession>A0A4Y2GJX0</accession>
<dbReference type="PANTHER" id="PTHR43372">
    <property type="entry name" value="FATTY-ACID AMIDE HYDROLASE"/>
    <property type="match status" value="1"/>
</dbReference>
<protein>
    <recommendedName>
        <fullName evidence="1">Amidase domain-containing protein</fullName>
    </recommendedName>
</protein>
<proteinExistence type="predicted"/>
<evidence type="ECO:0000259" key="1">
    <source>
        <dbReference type="Pfam" id="PF01425"/>
    </source>
</evidence>
<dbReference type="Gene3D" id="3.90.1300.10">
    <property type="entry name" value="Amidase signature (AS) domain"/>
    <property type="match status" value="1"/>
</dbReference>
<dbReference type="InterPro" id="IPR023631">
    <property type="entry name" value="Amidase_dom"/>
</dbReference>
<dbReference type="EMBL" id="BGPR01178209">
    <property type="protein sequence ID" value="GBM53893.1"/>
    <property type="molecule type" value="Genomic_DNA"/>
</dbReference>
<evidence type="ECO:0000313" key="3">
    <source>
        <dbReference type="Proteomes" id="UP000499080"/>
    </source>
</evidence>
<dbReference type="InterPro" id="IPR036928">
    <property type="entry name" value="AS_sf"/>
</dbReference>
<dbReference type="PANTHER" id="PTHR43372:SF4">
    <property type="entry name" value="FATTY-ACID AMIDE HYDROLASE 2"/>
    <property type="match status" value="1"/>
</dbReference>
<feature type="domain" description="Amidase" evidence="1">
    <location>
        <begin position="3"/>
        <end position="44"/>
    </location>
</feature>
<keyword evidence="3" id="KW-1185">Reference proteome</keyword>